<dbReference type="AlphaFoldDB" id="A0A1H8JXG1"/>
<dbReference type="OrthoDB" id="7057004at2"/>
<protein>
    <submittedName>
        <fullName evidence="2">Uncharacterized membrane protein YoaK, UPF0700 family</fullName>
    </submittedName>
</protein>
<feature type="transmembrane region" description="Helical" evidence="1">
    <location>
        <begin position="173"/>
        <end position="191"/>
    </location>
</feature>
<keyword evidence="3" id="KW-1185">Reference proteome</keyword>
<keyword evidence="1" id="KW-0812">Transmembrane</keyword>
<dbReference type="Pfam" id="PF06912">
    <property type="entry name" value="DUF1275"/>
    <property type="match status" value="1"/>
</dbReference>
<feature type="transmembrane region" description="Helical" evidence="1">
    <location>
        <begin position="95"/>
        <end position="114"/>
    </location>
</feature>
<dbReference type="Proteomes" id="UP000199512">
    <property type="component" value="Unassembled WGS sequence"/>
</dbReference>
<keyword evidence="1" id="KW-1133">Transmembrane helix</keyword>
<name>A0A1H8JXG1_9FIRM</name>
<dbReference type="RefSeq" id="WP_091976012.1">
    <property type="nucleotide sequence ID" value="NZ_CAUWDX010000005.1"/>
</dbReference>
<feature type="transmembrane region" description="Helical" evidence="1">
    <location>
        <begin position="62"/>
        <end position="83"/>
    </location>
</feature>
<evidence type="ECO:0000256" key="1">
    <source>
        <dbReference type="SAM" id="Phobius"/>
    </source>
</evidence>
<accession>A0A1H8JXG1</accession>
<organism evidence="2 3">
    <name type="scientific">Peptostreptococcus russellii</name>
    <dbReference type="NCBI Taxonomy" id="215200"/>
    <lineage>
        <taxon>Bacteria</taxon>
        <taxon>Bacillati</taxon>
        <taxon>Bacillota</taxon>
        <taxon>Clostridia</taxon>
        <taxon>Peptostreptococcales</taxon>
        <taxon>Peptostreptococcaceae</taxon>
        <taxon>Peptostreptococcus</taxon>
    </lineage>
</organism>
<sequence>MFGKRKQMSESMLIAILLALSGGFIDAYSFNSRGEVFANAQTGNLVMLSQSLARKDPHQLIKYILPVMAFFIGVYFTEIIRIYCQQYKILHWRQIVALMEVFILILVGIMPTHLDYIANATMSMTCAMQFQSFRKFHGVSMPTIICTGNLRSATELLSLYHFTRDDNVAKKSLYYYGVVAMFGLGAAIGAISSDLFGLKAIWVNAALMFFGFILMFKEETTL</sequence>
<proteinExistence type="predicted"/>
<dbReference type="EMBL" id="FODF01000018">
    <property type="protein sequence ID" value="SEN84946.1"/>
    <property type="molecule type" value="Genomic_DNA"/>
</dbReference>
<dbReference type="InterPro" id="IPR010699">
    <property type="entry name" value="DUF1275"/>
</dbReference>
<dbReference type="PANTHER" id="PTHR37314">
    <property type="entry name" value="SLR0142 PROTEIN"/>
    <property type="match status" value="1"/>
</dbReference>
<reference evidence="2 3" key="1">
    <citation type="submission" date="2016-10" db="EMBL/GenBank/DDBJ databases">
        <authorList>
            <person name="de Groot N.N."/>
        </authorList>
    </citation>
    <scope>NUCLEOTIDE SEQUENCE [LARGE SCALE GENOMIC DNA]</scope>
    <source>
        <strain evidence="2 3">Calf135</strain>
    </source>
</reference>
<dbReference type="PANTHER" id="PTHR37314:SF4">
    <property type="entry name" value="UPF0700 TRANSMEMBRANE PROTEIN YOAK"/>
    <property type="match status" value="1"/>
</dbReference>
<keyword evidence="1" id="KW-0472">Membrane</keyword>
<gene>
    <name evidence="2" type="ORF">SAMN05216454_11817</name>
</gene>
<evidence type="ECO:0000313" key="2">
    <source>
        <dbReference type="EMBL" id="SEN84946.1"/>
    </source>
</evidence>
<evidence type="ECO:0000313" key="3">
    <source>
        <dbReference type="Proteomes" id="UP000199512"/>
    </source>
</evidence>
<feature type="transmembrane region" description="Helical" evidence="1">
    <location>
        <begin position="198"/>
        <end position="216"/>
    </location>
</feature>